<reference evidence="2" key="2">
    <citation type="submission" date="2022-01" db="EMBL/GenBank/DDBJ databases">
        <authorList>
            <person name="Yamashiro T."/>
            <person name="Shiraishi A."/>
            <person name="Satake H."/>
            <person name="Nakayama K."/>
        </authorList>
    </citation>
    <scope>NUCLEOTIDE SEQUENCE</scope>
</reference>
<accession>A0ABQ5EQH4</accession>
<sequence length="1144" mass="128617">MLKSLLSNKEKLLELANTPLNENCSAVILKKLPEKLGDPEKFLIPCSFSELKCKDLADLGASINLMPLSVWKKLGLPELIPTQITLELANHEICTPVGIARDVFVPVRKFTFHADFVIVDYESDPRVPLILGRPFLRTARALIDVHGEEMILRDGNERLTLNIRHDTSSYSTQPHQESINMIDVYNVSHEEILEDLFATNHLSGNPTSSLTSHTNLTSLEVNDDIFDPEGNIIENLLNLDKTKDLPSYHDNPLSGNPTSISEPVTKSSSSSPTLSAIEESDLIWEEFEAYLASDPFPLGNSNPLSPLPPFHNSLSGSTTSSSPSLSISETSDYSLEEFADELAHFASPPGIDYLPFNAESDLREIEYLLNPDPIKEMDSILKDSVDSPDDNLVDTISEMFTDYLYPPLWDDYDDELFDLETVNDDTYDDPFYSKEEKIKDSKILIDELDPPGSSDFLPSPDCDLVFYEDFFRVINRATPDKNVKKLSSSNASLILEDFNPPLYELPFHKEVTGSETLLSFSSENEEKVLNLRILTSKGFHTSLLLELSHRGPEAFKETDIRQKDEKSSQNEQNQARNGKKFDEDLGLLLCENGIFKDFQDTSESSNDNTNVVNALREPFVVNQDPGEKSSQGPPQIDHNCCYKCGDSLDGIFCRQCICKSCGKGAHFGYNCPPKDPIISKPEPCNQTIKLPQTLPSLDPSCFSLPHVSKPNLVDDPPNVFNLYPQILPIVQPICNYENGNSFTYDSKPHSFNVSSSVFNQPQQPQFETYLCELCGNNAHYGYDCSPQFPFQLVDREIKEIINDLAYKRFQGEEIDEEYKRDCEIRIRKLKQDFNKWGSEVRKKEKAYEEEKYSAACRYMLSVTCDDEDDYIPLAITTDLPIEEPDNSLKMGDEHLDTIPARESDEVIKSSVENLVPISSEFEGISNDTCDVPNCDNNYVNVESELVGSLINHDTSIVHSSKIDPILEEFAGELAHIAPIPSGIVEADFDSNNDTSSDDDNLRRRVRLARISDVEQEEKEFDLEDILQIQDIILHEKLLNIHRLISKIESLKVNSTPERVLKSPYLFPIPIMDSDLSDTSLSHLDISLPEFETFSNQYGRDENFSTTTHANYSLPECGEILGMVNSGGVLSLAGNKDIKGTGEMF</sequence>
<feature type="region of interest" description="Disordered" evidence="1">
    <location>
        <begin position="556"/>
        <end position="578"/>
    </location>
</feature>
<dbReference type="Gene3D" id="2.40.70.10">
    <property type="entry name" value="Acid Proteases"/>
    <property type="match status" value="1"/>
</dbReference>
<comment type="caution">
    <text evidence="2">The sequence shown here is derived from an EMBL/GenBank/DDBJ whole genome shotgun (WGS) entry which is preliminary data.</text>
</comment>
<reference evidence="2" key="1">
    <citation type="journal article" date="2022" name="Int. J. Mol. Sci.">
        <title>Draft Genome of Tanacetum Coccineum: Genomic Comparison of Closely Related Tanacetum-Family Plants.</title>
        <authorList>
            <person name="Yamashiro T."/>
            <person name="Shiraishi A."/>
            <person name="Nakayama K."/>
            <person name="Satake H."/>
        </authorList>
    </citation>
    <scope>NUCLEOTIDE SEQUENCE</scope>
</reference>
<feature type="compositionally biased region" description="Basic and acidic residues" evidence="1">
    <location>
        <begin position="556"/>
        <end position="568"/>
    </location>
</feature>
<dbReference type="EMBL" id="BQNB010016567">
    <property type="protein sequence ID" value="GJT53224.1"/>
    <property type="molecule type" value="Genomic_DNA"/>
</dbReference>
<organism evidence="2 3">
    <name type="scientific">Tanacetum coccineum</name>
    <dbReference type="NCBI Taxonomy" id="301880"/>
    <lineage>
        <taxon>Eukaryota</taxon>
        <taxon>Viridiplantae</taxon>
        <taxon>Streptophyta</taxon>
        <taxon>Embryophyta</taxon>
        <taxon>Tracheophyta</taxon>
        <taxon>Spermatophyta</taxon>
        <taxon>Magnoliopsida</taxon>
        <taxon>eudicotyledons</taxon>
        <taxon>Gunneridae</taxon>
        <taxon>Pentapetalae</taxon>
        <taxon>asterids</taxon>
        <taxon>campanulids</taxon>
        <taxon>Asterales</taxon>
        <taxon>Asteraceae</taxon>
        <taxon>Asteroideae</taxon>
        <taxon>Anthemideae</taxon>
        <taxon>Anthemidinae</taxon>
        <taxon>Tanacetum</taxon>
    </lineage>
</organism>
<gene>
    <name evidence="2" type="ORF">Tco_0988278</name>
</gene>
<keyword evidence="2" id="KW-0548">Nucleotidyltransferase</keyword>
<keyword evidence="2" id="KW-0695">RNA-directed DNA polymerase</keyword>
<dbReference type="CDD" id="cd00303">
    <property type="entry name" value="retropepsin_like"/>
    <property type="match status" value="1"/>
</dbReference>
<proteinExistence type="predicted"/>
<feature type="region of interest" description="Disordered" evidence="1">
    <location>
        <begin position="309"/>
        <end position="328"/>
    </location>
</feature>
<dbReference type="InterPro" id="IPR021109">
    <property type="entry name" value="Peptidase_aspartic_dom_sf"/>
</dbReference>
<protein>
    <submittedName>
        <fullName evidence="2">Reverse transcriptase domain-containing protein</fullName>
    </submittedName>
</protein>
<dbReference type="PANTHER" id="PTHR33067:SF35">
    <property type="entry name" value="ASPARTIC PEPTIDASE DDI1-TYPE DOMAIN-CONTAINING PROTEIN"/>
    <property type="match status" value="1"/>
</dbReference>
<dbReference type="GO" id="GO:0003964">
    <property type="term" value="F:RNA-directed DNA polymerase activity"/>
    <property type="evidence" value="ECO:0007669"/>
    <property type="project" value="UniProtKB-KW"/>
</dbReference>
<dbReference type="PANTHER" id="PTHR33067">
    <property type="entry name" value="RNA-DIRECTED DNA POLYMERASE-RELATED"/>
    <property type="match status" value="1"/>
</dbReference>
<name>A0ABQ5EQH4_9ASTR</name>
<feature type="compositionally biased region" description="Low complexity" evidence="1">
    <location>
        <begin position="258"/>
        <end position="273"/>
    </location>
</feature>
<keyword evidence="2" id="KW-0808">Transferase</keyword>
<dbReference type="Proteomes" id="UP001151760">
    <property type="component" value="Unassembled WGS sequence"/>
</dbReference>
<keyword evidence="3" id="KW-1185">Reference proteome</keyword>
<evidence type="ECO:0000256" key="1">
    <source>
        <dbReference type="SAM" id="MobiDB-lite"/>
    </source>
</evidence>
<evidence type="ECO:0000313" key="2">
    <source>
        <dbReference type="EMBL" id="GJT53224.1"/>
    </source>
</evidence>
<evidence type="ECO:0000313" key="3">
    <source>
        <dbReference type="Proteomes" id="UP001151760"/>
    </source>
</evidence>
<feature type="region of interest" description="Disordered" evidence="1">
    <location>
        <begin position="247"/>
        <end position="273"/>
    </location>
</feature>